<evidence type="ECO:0000256" key="13">
    <source>
        <dbReference type="ARBA" id="ARBA00022741"/>
    </source>
</evidence>
<dbReference type="OrthoDB" id="9806583at2"/>
<evidence type="ECO:0000256" key="15">
    <source>
        <dbReference type="ARBA" id="ARBA00023027"/>
    </source>
</evidence>
<evidence type="ECO:0000313" key="22">
    <source>
        <dbReference type="EMBL" id="SDL82121.1"/>
    </source>
</evidence>
<keyword evidence="11 19" id="KW-0028">Amino-acid biosynthesis</keyword>
<dbReference type="GO" id="GO:0003856">
    <property type="term" value="F:3-dehydroquinate synthase activity"/>
    <property type="evidence" value="ECO:0007669"/>
    <property type="project" value="UniProtKB-UniRule"/>
</dbReference>
<keyword evidence="14 19" id="KW-0862">Zinc</keyword>
<dbReference type="EMBL" id="FNHG01000002">
    <property type="protein sequence ID" value="SDL82121.1"/>
    <property type="molecule type" value="Genomic_DNA"/>
</dbReference>
<evidence type="ECO:0000256" key="16">
    <source>
        <dbReference type="ARBA" id="ARBA00023141"/>
    </source>
</evidence>
<evidence type="ECO:0000256" key="5">
    <source>
        <dbReference type="ARBA" id="ARBA00004496"/>
    </source>
</evidence>
<dbReference type="GO" id="GO:0000166">
    <property type="term" value="F:nucleotide binding"/>
    <property type="evidence" value="ECO:0007669"/>
    <property type="project" value="UniProtKB-KW"/>
</dbReference>
<keyword evidence="16 19" id="KW-0057">Aromatic amino acid biosynthesis</keyword>
<feature type="binding site" evidence="19">
    <location>
        <begin position="109"/>
        <end position="113"/>
    </location>
    <ligand>
        <name>NAD(+)</name>
        <dbReference type="ChEBI" id="CHEBI:57540"/>
    </ligand>
</feature>
<dbReference type="NCBIfam" id="TIGR01357">
    <property type="entry name" value="aroB"/>
    <property type="match status" value="1"/>
</dbReference>
<feature type="binding site" evidence="19">
    <location>
        <position position="249"/>
    </location>
    <ligand>
        <name>Zn(2+)</name>
        <dbReference type="ChEBI" id="CHEBI:29105"/>
    </ligand>
</feature>
<dbReference type="FunFam" id="3.40.50.1970:FF:000007">
    <property type="entry name" value="Pentafunctional AROM polypeptide"/>
    <property type="match status" value="1"/>
</dbReference>
<dbReference type="GO" id="GO:0009423">
    <property type="term" value="P:chorismate biosynthetic process"/>
    <property type="evidence" value="ECO:0007669"/>
    <property type="project" value="UniProtKB-UniRule"/>
</dbReference>
<keyword evidence="13 19" id="KW-0547">Nucleotide-binding</keyword>
<keyword evidence="18 19" id="KW-0170">Cobalt</keyword>
<dbReference type="GO" id="GO:0009073">
    <property type="term" value="P:aromatic amino acid family biosynthetic process"/>
    <property type="evidence" value="ECO:0007669"/>
    <property type="project" value="UniProtKB-KW"/>
</dbReference>
<evidence type="ECO:0000256" key="1">
    <source>
        <dbReference type="ARBA" id="ARBA00001393"/>
    </source>
</evidence>
<keyword evidence="17 19" id="KW-0456">Lyase</keyword>
<reference evidence="22 23" key="1">
    <citation type="submission" date="2016-10" db="EMBL/GenBank/DDBJ databases">
        <authorList>
            <person name="de Groot N.N."/>
        </authorList>
    </citation>
    <scope>NUCLEOTIDE SEQUENCE [LARGE SCALE GENOMIC DNA]</scope>
    <source>
        <strain evidence="22 23">DSM 16077</strain>
    </source>
</reference>
<feature type="domain" description="3-dehydroquinate synthase N-terminal" evidence="20">
    <location>
        <begin position="71"/>
        <end position="182"/>
    </location>
</feature>
<evidence type="ECO:0000256" key="3">
    <source>
        <dbReference type="ARBA" id="ARBA00001947"/>
    </source>
</evidence>
<dbReference type="CDD" id="cd08195">
    <property type="entry name" value="DHQS"/>
    <property type="match status" value="1"/>
</dbReference>
<evidence type="ECO:0000256" key="4">
    <source>
        <dbReference type="ARBA" id="ARBA00003485"/>
    </source>
</evidence>
<comment type="similarity">
    <text evidence="7 19">Belongs to the sugar phosphate cyclases superfamily. Dehydroquinate synthase family.</text>
</comment>
<evidence type="ECO:0000256" key="10">
    <source>
        <dbReference type="ARBA" id="ARBA00022490"/>
    </source>
</evidence>
<feature type="binding site" evidence="19">
    <location>
        <begin position="133"/>
        <end position="134"/>
    </location>
    <ligand>
        <name>NAD(+)</name>
        <dbReference type="ChEBI" id="CHEBI:57540"/>
    </ligand>
</feature>
<evidence type="ECO:0000313" key="23">
    <source>
        <dbReference type="Proteomes" id="UP000199759"/>
    </source>
</evidence>
<keyword evidence="10 19" id="KW-0963">Cytoplasm</keyword>
<dbReference type="GO" id="GO:0008652">
    <property type="term" value="P:amino acid biosynthetic process"/>
    <property type="evidence" value="ECO:0007669"/>
    <property type="project" value="UniProtKB-KW"/>
</dbReference>
<dbReference type="EC" id="4.2.3.4" evidence="8 19"/>
<accession>A0A1G9N747</accession>
<dbReference type="Gene3D" id="3.40.50.1970">
    <property type="match status" value="1"/>
</dbReference>
<feature type="binding site" evidence="19">
    <location>
        <position position="266"/>
    </location>
    <ligand>
        <name>Zn(2+)</name>
        <dbReference type="ChEBI" id="CHEBI:29105"/>
    </ligand>
</feature>
<comment type="pathway">
    <text evidence="6 19">Metabolic intermediate biosynthesis; chorismate biosynthesis; chorismate from D-erythrose 4-phosphate and phosphoenolpyruvate: step 2/7.</text>
</comment>
<dbReference type="Pfam" id="PF01761">
    <property type="entry name" value="DHQ_synthase"/>
    <property type="match status" value="1"/>
</dbReference>
<dbReference type="GO" id="GO:0046872">
    <property type="term" value="F:metal ion binding"/>
    <property type="evidence" value="ECO:0007669"/>
    <property type="project" value="UniProtKB-KW"/>
</dbReference>
<feature type="binding site" evidence="19">
    <location>
        <position position="146"/>
    </location>
    <ligand>
        <name>NAD(+)</name>
        <dbReference type="ChEBI" id="CHEBI:57540"/>
    </ligand>
</feature>
<evidence type="ECO:0000256" key="11">
    <source>
        <dbReference type="ARBA" id="ARBA00022605"/>
    </source>
</evidence>
<evidence type="ECO:0000256" key="12">
    <source>
        <dbReference type="ARBA" id="ARBA00022723"/>
    </source>
</evidence>
<comment type="catalytic activity">
    <reaction evidence="1 19">
        <text>7-phospho-2-dehydro-3-deoxy-D-arabino-heptonate = 3-dehydroquinate + phosphate</text>
        <dbReference type="Rhea" id="RHEA:21968"/>
        <dbReference type="ChEBI" id="CHEBI:32364"/>
        <dbReference type="ChEBI" id="CHEBI:43474"/>
        <dbReference type="ChEBI" id="CHEBI:58394"/>
        <dbReference type="EC" id="4.2.3.4"/>
    </reaction>
</comment>
<dbReference type="GO" id="GO:0005737">
    <property type="term" value="C:cytoplasm"/>
    <property type="evidence" value="ECO:0007669"/>
    <property type="project" value="UniProtKB-SubCell"/>
</dbReference>
<comment type="function">
    <text evidence="4 19">Catalyzes the conversion of 3-deoxy-D-arabino-heptulosonate 7-phosphate (DAHP) to dehydroquinate (DHQ).</text>
</comment>
<comment type="caution">
    <text evidence="19">Lacks conserved residue(s) required for the propagation of feature annotation.</text>
</comment>
<dbReference type="PANTHER" id="PTHR43622">
    <property type="entry name" value="3-DEHYDROQUINATE SYNTHASE"/>
    <property type="match status" value="1"/>
</dbReference>
<dbReference type="AlphaFoldDB" id="A0A1G9N747"/>
<dbReference type="InterPro" id="IPR016037">
    <property type="entry name" value="DHQ_synth_AroB"/>
</dbReference>
<organism evidence="22 23">
    <name type="scientific">Maricaulis salignorans</name>
    <dbReference type="NCBI Taxonomy" id="144026"/>
    <lineage>
        <taxon>Bacteria</taxon>
        <taxon>Pseudomonadati</taxon>
        <taxon>Pseudomonadota</taxon>
        <taxon>Alphaproteobacteria</taxon>
        <taxon>Maricaulales</taxon>
        <taxon>Maricaulaceae</taxon>
        <taxon>Maricaulis</taxon>
    </lineage>
</organism>
<evidence type="ECO:0000256" key="14">
    <source>
        <dbReference type="ARBA" id="ARBA00022833"/>
    </source>
</evidence>
<evidence type="ECO:0000256" key="7">
    <source>
        <dbReference type="ARBA" id="ARBA00005412"/>
    </source>
</evidence>
<feature type="binding site" evidence="19">
    <location>
        <position position="188"/>
    </location>
    <ligand>
        <name>Zn(2+)</name>
        <dbReference type="ChEBI" id="CHEBI:29105"/>
    </ligand>
</feature>
<comment type="cofactor">
    <cofactor evidence="2 19">
        <name>NAD(+)</name>
        <dbReference type="ChEBI" id="CHEBI:57540"/>
    </cofactor>
</comment>
<dbReference type="Pfam" id="PF24621">
    <property type="entry name" value="DHQS_C"/>
    <property type="match status" value="1"/>
</dbReference>
<evidence type="ECO:0000256" key="6">
    <source>
        <dbReference type="ARBA" id="ARBA00004661"/>
    </source>
</evidence>
<evidence type="ECO:0000256" key="17">
    <source>
        <dbReference type="ARBA" id="ARBA00023239"/>
    </source>
</evidence>
<proteinExistence type="inferred from homology"/>
<feature type="domain" description="3-dehydroquinate synthase C-terminal" evidence="21">
    <location>
        <begin position="185"/>
        <end position="331"/>
    </location>
</feature>
<dbReference type="Gene3D" id="1.20.1090.10">
    <property type="entry name" value="Dehydroquinate synthase-like - alpha domain"/>
    <property type="match status" value="1"/>
</dbReference>
<keyword evidence="15 19" id="KW-0520">NAD</keyword>
<dbReference type="PANTHER" id="PTHR43622:SF7">
    <property type="entry name" value="3-DEHYDROQUINATE SYNTHASE, CHLOROPLASTIC"/>
    <property type="match status" value="1"/>
</dbReference>
<evidence type="ECO:0000259" key="21">
    <source>
        <dbReference type="Pfam" id="PF24621"/>
    </source>
</evidence>
<evidence type="ECO:0000256" key="19">
    <source>
        <dbReference type="HAMAP-Rule" id="MF_00110"/>
    </source>
</evidence>
<dbReference type="InterPro" id="IPR056179">
    <property type="entry name" value="DHQS_C"/>
</dbReference>
<dbReference type="STRING" id="144026.SAMN04488568_102235"/>
<dbReference type="SUPFAM" id="SSF56796">
    <property type="entry name" value="Dehydroquinate synthase-like"/>
    <property type="match status" value="1"/>
</dbReference>
<sequence length="367" mass="38828">MNSVLTVPVGLGDRSYDVMIGDGALEAAAPRLPGIFPRQRAIIVTDRHIAPLHLERVTAVLAGAGIACDPIVMEPGEATKSFAGLEQLVDALLERNIERSEAVIALGGGVIGDLTGFAAAVTKRGVGFVQIPTTLLAQVDSSVGGKTGINTRQGKNFAGAFHQPRLVIADTAFITTLPERERRAGYAEIIKAALIGDATMFDRLDAAGANVLHGAPLARAIADAVAFKAHIVAQDELEHGRRALLNLGHTFAHAFEAEAPRDAIRHGEAVAAGIALAFRYSVARGECPASDADRVETHLRTIGLPWSAATLAHKDWDAGRLVARMRDDKKNQAGEITLILARGIGKAWIDPRIDAAHLVAFLETSLS</sequence>
<comment type="cofactor">
    <cofactor evidence="19">
        <name>Co(2+)</name>
        <dbReference type="ChEBI" id="CHEBI:48828"/>
    </cofactor>
    <cofactor evidence="19">
        <name>Zn(2+)</name>
        <dbReference type="ChEBI" id="CHEBI:29105"/>
    </cofactor>
    <text evidence="19">Binds 1 divalent metal cation per subunit. Can use either Co(2+) or Zn(2+).</text>
</comment>
<evidence type="ECO:0000256" key="9">
    <source>
        <dbReference type="ARBA" id="ARBA00017684"/>
    </source>
</evidence>
<feature type="binding site" evidence="19">
    <location>
        <begin position="173"/>
        <end position="176"/>
    </location>
    <ligand>
        <name>NAD(+)</name>
        <dbReference type="ChEBI" id="CHEBI:57540"/>
    </ligand>
</feature>
<evidence type="ECO:0000256" key="18">
    <source>
        <dbReference type="ARBA" id="ARBA00023285"/>
    </source>
</evidence>
<dbReference type="InterPro" id="IPR050071">
    <property type="entry name" value="Dehydroquinate_synthase"/>
</dbReference>
<name>A0A1G9N747_9PROT</name>
<dbReference type="InterPro" id="IPR030963">
    <property type="entry name" value="DHQ_synth_fam"/>
</dbReference>
<dbReference type="InterPro" id="IPR030960">
    <property type="entry name" value="DHQS/DOIS_N"/>
</dbReference>
<dbReference type="PIRSF" id="PIRSF001455">
    <property type="entry name" value="DHQ_synth"/>
    <property type="match status" value="1"/>
</dbReference>
<evidence type="ECO:0000256" key="2">
    <source>
        <dbReference type="ARBA" id="ARBA00001911"/>
    </source>
</evidence>
<comment type="cofactor">
    <cofactor evidence="3">
        <name>Zn(2+)</name>
        <dbReference type="ChEBI" id="CHEBI:29105"/>
    </cofactor>
</comment>
<protein>
    <recommendedName>
        <fullName evidence="9 19">3-dehydroquinate synthase</fullName>
        <shortName evidence="19">DHQS</shortName>
        <ecNumber evidence="8 19">4.2.3.4</ecNumber>
    </recommendedName>
</protein>
<feature type="binding site" evidence="19">
    <location>
        <position position="155"/>
    </location>
    <ligand>
        <name>NAD(+)</name>
        <dbReference type="ChEBI" id="CHEBI:57540"/>
    </ligand>
</feature>
<dbReference type="UniPathway" id="UPA00053">
    <property type="reaction ID" value="UER00085"/>
</dbReference>
<comment type="subcellular location">
    <subcellularLocation>
        <location evidence="5 19">Cytoplasm</location>
    </subcellularLocation>
</comment>
<gene>
    <name evidence="19" type="primary">aroB</name>
    <name evidence="22" type="ORF">SAMN04488568_102235</name>
</gene>
<keyword evidence="23" id="KW-1185">Reference proteome</keyword>
<evidence type="ECO:0000256" key="8">
    <source>
        <dbReference type="ARBA" id="ARBA00013031"/>
    </source>
</evidence>
<keyword evidence="12 19" id="KW-0479">Metal-binding</keyword>
<evidence type="ECO:0000259" key="20">
    <source>
        <dbReference type="Pfam" id="PF01761"/>
    </source>
</evidence>
<dbReference type="Proteomes" id="UP000199759">
    <property type="component" value="Unassembled WGS sequence"/>
</dbReference>
<dbReference type="HAMAP" id="MF_00110">
    <property type="entry name" value="DHQ_synthase"/>
    <property type="match status" value="1"/>
</dbReference>